<gene>
    <name evidence="3" type="ORF">VNE69_01171</name>
</gene>
<evidence type="ECO:0000313" key="3">
    <source>
        <dbReference type="EMBL" id="WUR02232.1"/>
    </source>
</evidence>
<dbReference type="PANTHER" id="PTHR11200">
    <property type="entry name" value="INOSITOL 5-PHOSPHATASE"/>
    <property type="match status" value="1"/>
</dbReference>
<dbReference type="GO" id="GO:0004439">
    <property type="term" value="F:phosphatidylinositol-4,5-bisphosphate 5-phosphatase activity"/>
    <property type="evidence" value="ECO:0007669"/>
    <property type="project" value="TreeGrafter"/>
</dbReference>
<dbReference type="InterPro" id="IPR000300">
    <property type="entry name" value="IPPc"/>
</dbReference>
<sequence length="273" mass="31889">MLQIKVLSYNLNNKKGALNDLYDYINNLSADILLISIQEYFSVLPEFPFSPYVYHKKIYGLHSLILSKLPLTVDFYVFCLGPLYLGNKGFILANINDSIIFTSVHLQHGEGNYTRRTDQFTYLNNILGDIPYPIILAGDFNFRFIKKSNFYRERDDEFVKIKEKFGYSEMSIRFGFTYKYKGSVLDDSKIPSYCDRIIYRNVQCLEYSCLESLVNSDHKLVTGNFEISEIKMVVENKHVFTRSRISEVSCFIYENVIIFTILIVCIVFILRLI</sequence>
<dbReference type="Gene3D" id="3.60.10.10">
    <property type="entry name" value="Endonuclease/exonuclease/phosphatase"/>
    <property type="match status" value="1"/>
</dbReference>
<proteinExistence type="predicted"/>
<keyword evidence="1" id="KW-1133">Transmembrane helix</keyword>
<protein>
    <submittedName>
        <fullName evidence="3">Inositol polyphosphate 5-phosphatase</fullName>
    </submittedName>
</protein>
<accession>A0AAX4J8B7</accession>
<evidence type="ECO:0000256" key="1">
    <source>
        <dbReference type="SAM" id="Phobius"/>
    </source>
</evidence>
<feature type="domain" description="Inositol polyphosphate-related phosphatase" evidence="2">
    <location>
        <begin position="1"/>
        <end position="234"/>
    </location>
</feature>
<evidence type="ECO:0000313" key="4">
    <source>
        <dbReference type="Proteomes" id="UP001334084"/>
    </source>
</evidence>
<dbReference type="AlphaFoldDB" id="A0AAX4J8B7"/>
<dbReference type="InterPro" id="IPR036691">
    <property type="entry name" value="Endo/exonu/phosph_ase_sf"/>
</dbReference>
<name>A0AAX4J8B7_9MICR</name>
<dbReference type="SMART" id="SM00128">
    <property type="entry name" value="IPPc"/>
    <property type="match status" value="1"/>
</dbReference>
<keyword evidence="4" id="KW-1185">Reference proteome</keyword>
<keyword evidence="1" id="KW-0472">Membrane</keyword>
<evidence type="ECO:0000259" key="2">
    <source>
        <dbReference type="SMART" id="SM00128"/>
    </source>
</evidence>
<dbReference type="Proteomes" id="UP001334084">
    <property type="component" value="Chromosome 1"/>
</dbReference>
<dbReference type="GO" id="GO:0046856">
    <property type="term" value="P:phosphatidylinositol dephosphorylation"/>
    <property type="evidence" value="ECO:0007669"/>
    <property type="project" value="InterPro"/>
</dbReference>
<feature type="transmembrane region" description="Helical" evidence="1">
    <location>
        <begin position="251"/>
        <end position="270"/>
    </location>
</feature>
<dbReference type="RefSeq" id="XP_065328377.1">
    <property type="nucleotide sequence ID" value="XM_065472305.1"/>
</dbReference>
<dbReference type="InterPro" id="IPR046985">
    <property type="entry name" value="IP5"/>
</dbReference>
<dbReference type="EMBL" id="CP142726">
    <property type="protein sequence ID" value="WUR02232.1"/>
    <property type="molecule type" value="Genomic_DNA"/>
</dbReference>
<dbReference type="GeneID" id="90540035"/>
<organism evidence="3 4">
    <name type="scientific">Vairimorpha necatrix</name>
    <dbReference type="NCBI Taxonomy" id="6039"/>
    <lineage>
        <taxon>Eukaryota</taxon>
        <taxon>Fungi</taxon>
        <taxon>Fungi incertae sedis</taxon>
        <taxon>Microsporidia</taxon>
        <taxon>Nosematidae</taxon>
        <taxon>Vairimorpha</taxon>
    </lineage>
</organism>
<dbReference type="SUPFAM" id="SSF56219">
    <property type="entry name" value="DNase I-like"/>
    <property type="match status" value="1"/>
</dbReference>
<dbReference type="KEGG" id="vnx:VNE69_01171"/>
<dbReference type="Pfam" id="PF22669">
    <property type="entry name" value="Exo_endo_phos2"/>
    <property type="match status" value="1"/>
</dbReference>
<reference evidence="3" key="1">
    <citation type="journal article" date="2024" name="BMC Genomics">
        <title>Functional annotation of a divergent genome using sequence and structure-based similarity.</title>
        <authorList>
            <person name="Svedberg D."/>
            <person name="Winiger R.R."/>
            <person name="Berg A."/>
            <person name="Sharma H."/>
            <person name="Tellgren-Roth C."/>
            <person name="Debrunner-Vossbrinck B.A."/>
            <person name="Vossbrinck C.R."/>
            <person name="Barandun J."/>
        </authorList>
    </citation>
    <scope>NUCLEOTIDE SEQUENCE</scope>
    <source>
        <strain evidence="3">Illinois isolate</strain>
    </source>
</reference>
<keyword evidence="1" id="KW-0812">Transmembrane</keyword>